<keyword evidence="2" id="KW-1185">Reference proteome</keyword>
<feature type="region of interest" description="Disordered" evidence="1">
    <location>
        <begin position="1"/>
        <end position="26"/>
    </location>
</feature>
<dbReference type="WBParaSite" id="nRc.2.0.1.t44987-RA">
    <property type="protein sequence ID" value="nRc.2.0.1.t44987-RA"/>
    <property type="gene ID" value="nRc.2.0.1.g44987"/>
</dbReference>
<evidence type="ECO:0000313" key="2">
    <source>
        <dbReference type="Proteomes" id="UP000887565"/>
    </source>
</evidence>
<dbReference type="Proteomes" id="UP000887565">
    <property type="component" value="Unplaced"/>
</dbReference>
<evidence type="ECO:0000313" key="3">
    <source>
        <dbReference type="WBParaSite" id="nRc.2.0.1.t44987-RA"/>
    </source>
</evidence>
<accession>A0A915L3B7</accession>
<reference evidence="3" key="1">
    <citation type="submission" date="2022-11" db="UniProtKB">
        <authorList>
            <consortium name="WormBaseParasite"/>
        </authorList>
    </citation>
    <scope>IDENTIFICATION</scope>
</reference>
<proteinExistence type="predicted"/>
<protein>
    <submittedName>
        <fullName evidence="3">Uncharacterized protein</fullName>
    </submittedName>
</protein>
<organism evidence="2 3">
    <name type="scientific">Romanomermis culicivorax</name>
    <name type="common">Nematode worm</name>
    <dbReference type="NCBI Taxonomy" id="13658"/>
    <lineage>
        <taxon>Eukaryota</taxon>
        <taxon>Metazoa</taxon>
        <taxon>Ecdysozoa</taxon>
        <taxon>Nematoda</taxon>
        <taxon>Enoplea</taxon>
        <taxon>Dorylaimia</taxon>
        <taxon>Mermithida</taxon>
        <taxon>Mermithoidea</taxon>
        <taxon>Mermithidae</taxon>
        <taxon>Romanomermis</taxon>
    </lineage>
</organism>
<dbReference type="AlphaFoldDB" id="A0A915L3B7"/>
<evidence type="ECO:0000256" key="1">
    <source>
        <dbReference type="SAM" id="MobiDB-lite"/>
    </source>
</evidence>
<sequence length="68" mass="7536">MAKSSLSMSGVNANSGALLGSKRSGLGKDRCTKYIRGIANEKFLLIQTQSSFFIPREELHNKYEIKTL</sequence>
<name>A0A915L3B7_ROMCU</name>
<feature type="compositionally biased region" description="Polar residues" evidence="1">
    <location>
        <begin position="1"/>
        <end position="15"/>
    </location>
</feature>